<evidence type="ECO:0000256" key="1">
    <source>
        <dbReference type="SAM" id="Coils"/>
    </source>
</evidence>
<evidence type="ECO:0000313" key="3">
    <source>
        <dbReference type="EMBL" id="SNZ15672.1"/>
    </source>
</evidence>
<proteinExistence type="predicted"/>
<dbReference type="AlphaFoldDB" id="A0A285P1Q7"/>
<reference evidence="4" key="1">
    <citation type="submission" date="2017-09" db="EMBL/GenBank/DDBJ databases">
        <authorList>
            <person name="Varghese N."/>
            <person name="Submissions S."/>
        </authorList>
    </citation>
    <scope>NUCLEOTIDE SEQUENCE [LARGE SCALE GENOMIC DNA]</scope>
    <source>
        <strain evidence="4">DSM 27208</strain>
    </source>
</reference>
<dbReference type="RefSeq" id="WP_097009454.1">
    <property type="nucleotide sequence ID" value="NZ_OBEJ01000003.1"/>
</dbReference>
<name>A0A285P1Q7_NATPI</name>
<dbReference type="OrthoDB" id="170871at2157"/>
<accession>A0A285P1Q7</accession>
<feature type="compositionally biased region" description="Polar residues" evidence="2">
    <location>
        <begin position="231"/>
        <end position="266"/>
    </location>
</feature>
<gene>
    <name evidence="3" type="ORF">SAMN06269185_2555</name>
</gene>
<keyword evidence="4" id="KW-1185">Reference proteome</keyword>
<feature type="compositionally biased region" description="Low complexity" evidence="2">
    <location>
        <begin position="218"/>
        <end position="230"/>
    </location>
</feature>
<feature type="region of interest" description="Disordered" evidence="2">
    <location>
        <begin position="213"/>
        <end position="285"/>
    </location>
</feature>
<evidence type="ECO:0000313" key="4">
    <source>
        <dbReference type="Proteomes" id="UP000219453"/>
    </source>
</evidence>
<evidence type="ECO:0000256" key="2">
    <source>
        <dbReference type="SAM" id="MobiDB-lite"/>
    </source>
</evidence>
<protein>
    <submittedName>
        <fullName evidence="3">Uncharacterized protein</fullName>
    </submittedName>
</protein>
<organism evidence="3 4">
    <name type="scientific">Natronoarchaeum philippinense</name>
    <dbReference type="NCBI Taxonomy" id="558529"/>
    <lineage>
        <taxon>Archaea</taxon>
        <taxon>Methanobacteriati</taxon>
        <taxon>Methanobacteriota</taxon>
        <taxon>Stenosarchaea group</taxon>
        <taxon>Halobacteria</taxon>
        <taxon>Halobacteriales</taxon>
        <taxon>Natronoarchaeaceae</taxon>
    </lineage>
</organism>
<feature type="coiled-coil region" evidence="1">
    <location>
        <begin position="86"/>
        <end position="120"/>
    </location>
</feature>
<keyword evidence="1" id="KW-0175">Coiled coil</keyword>
<sequence>MRRTTTLMVLVALVTSAVAVPVGATGQSPAQASTQAEAQASANSSVAPGEQFAGVVGVTEAEFEGEVQERAFGVRIAQNASAEARSDVVGDQLEEVRQRVDDLEQRAERLREARDNGTMTEGEFRAEMAVVAAEKRTVANLTADTETVARGLPEDVLADNGVDVDAIVTLRERASELGGQNVSEIARSIAGPNVGATAQVDVSANGSVSVDVPGLEIGADADGDASAGTDNQSDSDADQTSVGIDSDTSVDADSGSVDANSTTDGSVSVDDGVSADAETNTTASL</sequence>
<dbReference type="EMBL" id="OBEJ01000003">
    <property type="protein sequence ID" value="SNZ15672.1"/>
    <property type="molecule type" value="Genomic_DNA"/>
</dbReference>
<dbReference type="Proteomes" id="UP000219453">
    <property type="component" value="Unassembled WGS sequence"/>
</dbReference>